<keyword evidence="2" id="KW-1185">Reference proteome</keyword>
<evidence type="ECO:0000313" key="2">
    <source>
        <dbReference type="Proteomes" id="UP001524501"/>
    </source>
</evidence>
<proteinExistence type="predicted"/>
<reference evidence="1 2" key="1">
    <citation type="submission" date="2022-07" db="EMBL/GenBank/DDBJ databases">
        <title>Degradation activity of malathion, p-nitrophenol and potential low-temperature adaptation strategy of Rhodococcus sp. FXJ9.536.</title>
        <authorList>
            <person name="Huang J."/>
            <person name="Huang Y."/>
        </authorList>
    </citation>
    <scope>NUCLEOTIDE SEQUENCE [LARGE SCALE GENOMIC DNA]</scope>
    <source>
        <strain evidence="1 2">FXJ9.536</strain>
    </source>
</reference>
<organism evidence="1 2">
    <name type="scientific">Rhodococcus tibetensis</name>
    <dbReference type="NCBI Taxonomy" id="2965064"/>
    <lineage>
        <taxon>Bacteria</taxon>
        <taxon>Bacillati</taxon>
        <taxon>Actinomycetota</taxon>
        <taxon>Actinomycetes</taxon>
        <taxon>Mycobacteriales</taxon>
        <taxon>Nocardiaceae</taxon>
        <taxon>Rhodococcus</taxon>
    </lineage>
</organism>
<name>A0ABT1Q860_9NOCA</name>
<dbReference type="Proteomes" id="UP001524501">
    <property type="component" value="Unassembled WGS sequence"/>
</dbReference>
<evidence type="ECO:0008006" key="3">
    <source>
        <dbReference type="Google" id="ProtNLM"/>
    </source>
</evidence>
<accession>A0ABT1Q860</accession>
<comment type="caution">
    <text evidence="1">The sequence shown here is derived from an EMBL/GenBank/DDBJ whole genome shotgun (WGS) entry which is preliminary data.</text>
</comment>
<sequence length="195" mass="20256">MLITQQDLPPGYVLFDSALLERPDDVEGAEIPDVEVPMEDIAVSPPECGAMSPGEQTHPATSLLTGGWAVDADTGNMYVLSIVVGEGSANVGAIPQHLEQCSTVAVSALGVTSTARTSAYEPPPSSADESAGLAVTTTDGDGNRTATVMLIARVGELNVVASLTDTESGEVDQLSDLGEFEQTFVTQVHRVKELA</sequence>
<dbReference type="RefSeq" id="WP_255965885.1">
    <property type="nucleotide sequence ID" value="NZ_JANFQF010000003.1"/>
</dbReference>
<dbReference type="EMBL" id="JANFQF010000003">
    <property type="protein sequence ID" value="MCQ4118424.1"/>
    <property type="molecule type" value="Genomic_DNA"/>
</dbReference>
<evidence type="ECO:0000313" key="1">
    <source>
        <dbReference type="EMBL" id="MCQ4118424.1"/>
    </source>
</evidence>
<protein>
    <recommendedName>
        <fullName evidence="3">Lipoprotein LpqN</fullName>
    </recommendedName>
</protein>
<gene>
    <name evidence="1" type="ORF">NOF53_04435</name>
</gene>